<name>A0A2P2GD92_STREW</name>
<dbReference type="PANTHER" id="PTHR35526:SF3">
    <property type="entry name" value="ANTI-SIGMA-F FACTOR RSBW"/>
    <property type="match status" value="1"/>
</dbReference>
<sequence length="213" mass="22884">MGDDGCMVRRPWELPFLAEAKEVAALRRIVRLHLKMWGLPRQVGVAQLCVSELVTNVILHVGPRTPTALRLSMNGTYLRIEVRDPDCRALPTLVAAGPGSDSGRGLALVDAMADRWGVLLGADRKVTWCEIATDLMSPNGHGGGVRVTRAEAMISLYGTVASPRAVSASRLSAAVAKDAAIDVIVDLLHWSGAHGYDADDVLDMAQMRFEAGM</sequence>
<keyword evidence="1" id="KW-0418">Kinase</keyword>
<dbReference type="AlphaFoldDB" id="A0A2P2GD92"/>
<protein>
    <submittedName>
        <fullName evidence="3">Regulator</fullName>
    </submittedName>
</protein>
<evidence type="ECO:0000259" key="2">
    <source>
        <dbReference type="Pfam" id="PF13581"/>
    </source>
</evidence>
<dbReference type="PANTHER" id="PTHR35526">
    <property type="entry name" value="ANTI-SIGMA-F FACTOR RSBW-RELATED"/>
    <property type="match status" value="1"/>
</dbReference>
<dbReference type="SUPFAM" id="SSF55874">
    <property type="entry name" value="ATPase domain of HSP90 chaperone/DNA topoisomerase II/histidine kinase"/>
    <property type="match status" value="1"/>
</dbReference>
<accession>A0A2P2GD92</accession>
<gene>
    <name evidence="3" type="ORF">VO63_33940</name>
</gene>
<dbReference type="Gene3D" id="3.30.565.10">
    <property type="entry name" value="Histidine kinase-like ATPase, C-terminal domain"/>
    <property type="match status" value="1"/>
</dbReference>
<dbReference type="InterPro" id="IPR036890">
    <property type="entry name" value="HATPase_C_sf"/>
</dbReference>
<organism evidence="3 4">
    <name type="scientific">Streptomyces showdoensis</name>
    <dbReference type="NCBI Taxonomy" id="68268"/>
    <lineage>
        <taxon>Bacteria</taxon>
        <taxon>Bacillati</taxon>
        <taxon>Actinomycetota</taxon>
        <taxon>Actinomycetes</taxon>
        <taxon>Kitasatosporales</taxon>
        <taxon>Streptomycetaceae</taxon>
        <taxon>Streptomyces</taxon>
    </lineage>
</organism>
<proteinExistence type="predicted"/>
<dbReference type="InterPro" id="IPR050267">
    <property type="entry name" value="Anti-sigma-factor_SerPK"/>
</dbReference>
<dbReference type="GO" id="GO:0004674">
    <property type="term" value="F:protein serine/threonine kinase activity"/>
    <property type="evidence" value="ECO:0007669"/>
    <property type="project" value="UniProtKB-KW"/>
</dbReference>
<dbReference type="OrthoDB" id="3211521at2"/>
<evidence type="ECO:0000313" key="3">
    <source>
        <dbReference type="EMBL" id="KKZ69478.1"/>
    </source>
</evidence>
<feature type="domain" description="Histidine kinase/HSP90-like ATPase" evidence="2">
    <location>
        <begin position="18"/>
        <end position="116"/>
    </location>
</feature>
<reference evidence="3 4" key="1">
    <citation type="submission" date="2015-05" db="EMBL/GenBank/DDBJ databases">
        <title>Draft Genome assembly of Streptomyces showdoensis.</title>
        <authorList>
            <person name="Thapa K.K."/>
            <person name="Metsa-Ketela M."/>
        </authorList>
    </citation>
    <scope>NUCLEOTIDE SEQUENCE [LARGE SCALE GENOMIC DNA]</scope>
    <source>
        <strain evidence="3 4">ATCC 15227</strain>
    </source>
</reference>
<evidence type="ECO:0000313" key="4">
    <source>
        <dbReference type="Proteomes" id="UP000265325"/>
    </source>
</evidence>
<keyword evidence="1" id="KW-0723">Serine/threonine-protein kinase</keyword>
<dbReference type="EMBL" id="LAQS01000091">
    <property type="protein sequence ID" value="KKZ69478.1"/>
    <property type="molecule type" value="Genomic_DNA"/>
</dbReference>
<dbReference type="RefSeq" id="WP_046911979.1">
    <property type="nucleotide sequence ID" value="NZ_BAAAXG010000026.1"/>
</dbReference>
<comment type="caution">
    <text evidence="3">The sequence shown here is derived from an EMBL/GenBank/DDBJ whole genome shotgun (WGS) entry which is preliminary data.</text>
</comment>
<keyword evidence="1" id="KW-0808">Transferase</keyword>
<dbReference type="Proteomes" id="UP000265325">
    <property type="component" value="Unassembled WGS sequence"/>
</dbReference>
<keyword evidence="4" id="KW-1185">Reference proteome</keyword>
<evidence type="ECO:0000256" key="1">
    <source>
        <dbReference type="ARBA" id="ARBA00022527"/>
    </source>
</evidence>
<dbReference type="InterPro" id="IPR003594">
    <property type="entry name" value="HATPase_dom"/>
</dbReference>
<dbReference type="CDD" id="cd16936">
    <property type="entry name" value="HATPase_RsbW-like"/>
    <property type="match status" value="1"/>
</dbReference>
<dbReference type="Pfam" id="PF13581">
    <property type="entry name" value="HATPase_c_2"/>
    <property type="match status" value="1"/>
</dbReference>